<organism evidence="9 10">
    <name type="scientific">Ruminococcoides intestinale</name>
    <dbReference type="NCBI Taxonomy" id="3133162"/>
    <lineage>
        <taxon>Bacteria</taxon>
        <taxon>Bacillati</taxon>
        <taxon>Bacillota</taxon>
        <taxon>Clostridia</taxon>
        <taxon>Eubacteriales</taxon>
        <taxon>Oscillospiraceae</taxon>
        <taxon>Ruminococcoides</taxon>
    </lineage>
</organism>
<evidence type="ECO:0000256" key="4">
    <source>
        <dbReference type="ARBA" id="ARBA00022692"/>
    </source>
</evidence>
<evidence type="ECO:0000256" key="6">
    <source>
        <dbReference type="ARBA" id="ARBA00022989"/>
    </source>
</evidence>
<dbReference type="RefSeq" id="WP_117950501.1">
    <property type="nucleotide sequence ID" value="NZ_JBBMEZ010000030.1"/>
</dbReference>
<feature type="transmembrane region" description="Helical" evidence="8">
    <location>
        <begin position="28"/>
        <end position="61"/>
    </location>
</feature>
<dbReference type="InterPro" id="IPR006741">
    <property type="entry name" value="AgrB"/>
</dbReference>
<accession>A0ABV1FBE9</accession>
<sequence>MIKLMSSKVACFLCKDEERKDNYELYEYAVYIILSSVFHIATIIVLGLCFNLLVESLVLYFSYIAIRKFAGGYHAKTPARCYLCSLLISIIILSAIKLFCCTNIYILTLLIVIEILCVILISRIAPLDSDNNPLNSKEKKYYRKVSRVISTALLCISIITIRLNYIKVGVSIMLGIFMSAGVLLARYVQNVINRY</sequence>
<evidence type="ECO:0000256" key="1">
    <source>
        <dbReference type="ARBA" id="ARBA00022475"/>
    </source>
</evidence>
<feature type="transmembrane region" description="Helical" evidence="8">
    <location>
        <begin position="169"/>
        <end position="188"/>
    </location>
</feature>
<evidence type="ECO:0000256" key="2">
    <source>
        <dbReference type="ARBA" id="ARBA00022654"/>
    </source>
</evidence>
<evidence type="ECO:0000313" key="9">
    <source>
        <dbReference type="EMBL" id="MEQ2470606.1"/>
    </source>
</evidence>
<evidence type="ECO:0000256" key="8">
    <source>
        <dbReference type="SAM" id="Phobius"/>
    </source>
</evidence>
<proteinExistence type="predicted"/>
<gene>
    <name evidence="9" type="ORF">WMO39_09760</name>
</gene>
<evidence type="ECO:0000256" key="3">
    <source>
        <dbReference type="ARBA" id="ARBA00022670"/>
    </source>
</evidence>
<protein>
    <submittedName>
        <fullName evidence="9">Accessory gene regulator B family protein</fullName>
    </submittedName>
</protein>
<dbReference type="Proteomes" id="UP001490816">
    <property type="component" value="Unassembled WGS sequence"/>
</dbReference>
<keyword evidence="7 8" id="KW-0472">Membrane</keyword>
<keyword evidence="5" id="KW-0378">Hydrolase</keyword>
<evidence type="ECO:0000256" key="5">
    <source>
        <dbReference type="ARBA" id="ARBA00022801"/>
    </source>
</evidence>
<keyword evidence="2" id="KW-0673">Quorum sensing</keyword>
<feature type="transmembrane region" description="Helical" evidence="8">
    <location>
        <begin position="105"/>
        <end position="125"/>
    </location>
</feature>
<dbReference type="EMBL" id="JBBMEZ010000030">
    <property type="protein sequence ID" value="MEQ2470606.1"/>
    <property type="molecule type" value="Genomic_DNA"/>
</dbReference>
<keyword evidence="4 8" id="KW-0812">Transmembrane</keyword>
<keyword evidence="1" id="KW-1003">Cell membrane</keyword>
<evidence type="ECO:0000256" key="7">
    <source>
        <dbReference type="ARBA" id="ARBA00023136"/>
    </source>
</evidence>
<reference evidence="9 10" key="1">
    <citation type="submission" date="2024-03" db="EMBL/GenBank/DDBJ databases">
        <title>Human intestinal bacterial collection.</title>
        <authorList>
            <person name="Pauvert C."/>
            <person name="Hitch T.C.A."/>
            <person name="Clavel T."/>
        </authorList>
    </citation>
    <scope>NUCLEOTIDE SEQUENCE [LARGE SCALE GENOMIC DNA]</scope>
    <source>
        <strain evidence="9 10">CLA-JM-H38</strain>
    </source>
</reference>
<keyword evidence="6 8" id="KW-1133">Transmembrane helix</keyword>
<comment type="caution">
    <text evidence="9">The sequence shown here is derived from an EMBL/GenBank/DDBJ whole genome shotgun (WGS) entry which is preliminary data.</text>
</comment>
<keyword evidence="3" id="KW-0645">Protease</keyword>
<dbReference type="Pfam" id="PF04647">
    <property type="entry name" value="AgrB"/>
    <property type="match status" value="1"/>
</dbReference>
<feature type="transmembrane region" description="Helical" evidence="8">
    <location>
        <begin position="145"/>
        <end position="163"/>
    </location>
</feature>
<name>A0ABV1FBE9_9FIRM</name>
<dbReference type="SMART" id="SM00793">
    <property type="entry name" value="AgrB"/>
    <property type="match status" value="1"/>
</dbReference>
<feature type="transmembrane region" description="Helical" evidence="8">
    <location>
        <begin position="81"/>
        <end position="99"/>
    </location>
</feature>
<evidence type="ECO:0000313" key="10">
    <source>
        <dbReference type="Proteomes" id="UP001490816"/>
    </source>
</evidence>
<keyword evidence="10" id="KW-1185">Reference proteome</keyword>